<evidence type="ECO:0000313" key="2">
    <source>
        <dbReference type="Proteomes" id="UP000591131"/>
    </source>
</evidence>
<sequence length="247" mass="27952">MAPGQTDDSAIGNLTALLGDPEVHNFVDDVIEAHPFPPSNLRSLVEQVDGDTLRRADRYSSCGKCVEVFSSSTTNFFVQQVREACLGPLALDTAKRFCDFLQRRIASLDQFFNGYLSHRSRSRQLATATCIEDNKCSSRNAYDSFFNPIIPGRLVNLVNFPYCPRVTYRSVTTCTKDVLPRVERFAYDRVRFLCNLRRVRDDLKAFCAYFNIDRQYGRGMVASLADLYGYTTGYCVRNQCCQDAAMA</sequence>
<dbReference type="Proteomes" id="UP000591131">
    <property type="component" value="Unassembled WGS sequence"/>
</dbReference>
<dbReference type="EMBL" id="JAAPAO010000009">
    <property type="protein sequence ID" value="KAF4677706.1"/>
    <property type="molecule type" value="Genomic_DNA"/>
</dbReference>
<organism evidence="1 2">
    <name type="scientific">Perkinsus chesapeaki</name>
    <name type="common">Clam parasite</name>
    <name type="synonym">Perkinsus andrewsi</name>
    <dbReference type="NCBI Taxonomy" id="330153"/>
    <lineage>
        <taxon>Eukaryota</taxon>
        <taxon>Sar</taxon>
        <taxon>Alveolata</taxon>
        <taxon>Perkinsozoa</taxon>
        <taxon>Perkinsea</taxon>
        <taxon>Perkinsida</taxon>
        <taxon>Perkinsidae</taxon>
        <taxon>Perkinsus</taxon>
    </lineage>
</organism>
<name>A0A7J6N1V4_PERCH</name>
<reference evidence="1 2" key="1">
    <citation type="submission" date="2020-04" db="EMBL/GenBank/DDBJ databases">
        <title>Perkinsus chesapeaki whole genome sequence.</title>
        <authorList>
            <person name="Bogema D.R."/>
        </authorList>
    </citation>
    <scope>NUCLEOTIDE SEQUENCE [LARGE SCALE GENOMIC DNA]</scope>
    <source>
        <strain evidence="1">ATCC PRA-425</strain>
    </source>
</reference>
<gene>
    <name evidence="1" type="ORF">FOL47_010927</name>
</gene>
<keyword evidence="2" id="KW-1185">Reference proteome</keyword>
<proteinExistence type="predicted"/>
<accession>A0A7J6N1V4</accession>
<dbReference type="AlphaFoldDB" id="A0A7J6N1V4"/>
<evidence type="ECO:0000313" key="1">
    <source>
        <dbReference type="EMBL" id="KAF4677706.1"/>
    </source>
</evidence>
<dbReference type="OrthoDB" id="415258at2759"/>
<protein>
    <submittedName>
        <fullName evidence="1">Uncharacterized protein</fullName>
    </submittedName>
</protein>
<comment type="caution">
    <text evidence="1">The sequence shown here is derived from an EMBL/GenBank/DDBJ whole genome shotgun (WGS) entry which is preliminary data.</text>
</comment>